<sequence>MDQPTCTESSRLPVPDEVEQNEEDEERPRPAHDAGFQFLNFSNFNETKAKETKSRVRSHVMHGVHQKKKGGRESRPSGFIDLDTSLLAPNPHATRPHTGPVLPNLASGRPERMGAGRNDPFQRYPIEMNHRTLELYDHLRGDFCPMFKTMSKIGFFRSITDPAGFLQILCTSVSHMTTLRYQPVAQNPEAIALSTQAIQSVNSRLGDPAVHTNDGVVAAILTFCCHTTMFNDVPGSKTHLDGLEAIIQRRGGLGTLNANPAMRMVMFWVDTNYSFMTDTVPRFPFPDDILPAIAAPIPNNTPFLLAESCMVEDLASAIYGLYGLNQLLINEAEGRDIWADGVFSWTRIIPVLHKLLLIRYEQFDPGSAVLQAGAMLYIAAIRRRFGVRFLTHVQIRKLRISMTVLLEDIDPIRYNSAIWLWLLVLGSTLSFLKEDHDWFISQTAQYISTIGYGTWDEVIRNHVQNVLWINDILVPELESLRVEVSTIVWNTYRQEFS</sequence>
<dbReference type="Proteomes" id="UP000235672">
    <property type="component" value="Unassembled WGS sequence"/>
</dbReference>
<protein>
    <recommendedName>
        <fullName evidence="4">Transcription factor domain-containing protein</fullName>
    </recommendedName>
</protein>
<dbReference type="InterPro" id="IPR021858">
    <property type="entry name" value="Fun_TF"/>
</dbReference>
<feature type="compositionally biased region" description="Acidic residues" evidence="1">
    <location>
        <begin position="16"/>
        <end position="25"/>
    </location>
</feature>
<evidence type="ECO:0000256" key="1">
    <source>
        <dbReference type="SAM" id="MobiDB-lite"/>
    </source>
</evidence>
<keyword evidence="3" id="KW-1185">Reference proteome</keyword>
<evidence type="ECO:0008006" key="4">
    <source>
        <dbReference type="Google" id="ProtNLM"/>
    </source>
</evidence>
<dbReference type="Pfam" id="PF11951">
    <property type="entry name" value="Fungal_trans_2"/>
    <property type="match status" value="1"/>
</dbReference>
<dbReference type="EMBL" id="KZ613468">
    <property type="protein sequence ID" value="PMD26083.1"/>
    <property type="molecule type" value="Genomic_DNA"/>
</dbReference>
<gene>
    <name evidence="2" type="ORF">NA56DRAFT_732826</name>
</gene>
<proteinExistence type="predicted"/>
<feature type="compositionally biased region" description="Basic residues" evidence="1">
    <location>
        <begin position="55"/>
        <end position="70"/>
    </location>
</feature>
<feature type="compositionally biased region" description="Polar residues" evidence="1">
    <location>
        <begin position="1"/>
        <end position="10"/>
    </location>
</feature>
<dbReference type="PANTHER" id="PTHR37540:SF5">
    <property type="entry name" value="TRANSCRIPTION FACTOR DOMAIN-CONTAINING PROTEIN"/>
    <property type="match status" value="1"/>
</dbReference>
<evidence type="ECO:0000313" key="2">
    <source>
        <dbReference type="EMBL" id="PMD26083.1"/>
    </source>
</evidence>
<dbReference type="STRING" id="1745343.A0A2J6QIK6"/>
<accession>A0A2J6QIK6</accession>
<name>A0A2J6QIK6_9HELO</name>
<dbReference type="OrthoDB" id="4159781at2759"/>
<dbReference type="AlphaFoldDB" id="A0A2J6QIK6"/>
<organism evidence="2 3">
    <name type="scientific">Hyaloscypha hepaticicola</name>
    <dbReference type="NCBI Taxonomy" id="2082293"/>
    <lineage>
        <taxon>Eukaryota</taxon>
        <taxon>Fungi</taxon>
        <taxon>Dikarya</taxon>
        <taxon>Ascomycota</taxon>
        <taxon>Pezizomycotina</taxon>
        <taxon>Leotiomycetes</taxon>
        <taxon>Helotiales</taxon>
        <taxon>Hyaloscyphaceae</taxon>
        <taxon>Hyaloscypha</taxon>
    </lineage>
</organism>
<feature type="region of interest" description="Disordered" evidence="1">
    <location>
        <begin position="1"/>
        <end position="36"/>
    </location>
</feature>
<dbReference type="PANTHER" id="PTHR37540">
    <property type="entry name" value="TRANSCRIPTION FACTOR (ACR-2), PUTATIVE-RELATED-RELATED"/>
    <property type="match status" value="1"/>
</dbReference>
<reference evidence="2 3" key="1">
    <citation type="submission" date="2016-05" db="EMBL/GenBank/DDBJ databases">
        <title>A degradative enzymes factory behind the ericoid mycorrhizal symbiosis.</title>
        <authorList>
            <consortium name="DOE Joint Genome Institute"/>
            <person name="Martino E."/>
            <person name="Morin E."/>
            <person name="Grelet G."/>
            <person name="Kuo A."/>
            <person name="Kohler A."/>
            <person name="Daghino S."/>
            <person name="Barry K."/>
            <person name="Choi C."/>
            <person name="Cichocki N."/>
            <person name="Clum A."/>
            <person name="Copeland A."/>
            <person name="Hainaut M."/>
            <person name="Haridas S."/>
            <person name="Labutti K."/>
            <person name="Lindquist E."/>
            <person name="Lipzen A."/>
            <person name="Khouja H.-R."/>
            <person name="Murat C."/>
            <person name="Ohm R."/>
            <person name="Olson A."/>
            <person name="Spatafora J."/>
            <person name="Veneault-Fourrey C."/>
            <person name="Henrissat B."/>
            <person name="Grigoriev I."/>
            <person name="Martin F."/>
            <person name="Perotto S."/>
        </authorList>
    </citation>
    <scope>NUCLEOTIDE SEQUENCE [LARGE SCALE GENOMIC DNA]</scope>
    <source>
        <strain evidence="2 3">UAMH 7357</strain>
    </source>
</reference>
<feature type="region of interest" description="Disordered" evidence="1">
    <location>
        <begin position="48"/>
        <end position="122"/>
    </location>
</feature>
<evidence type="ECO:0000313" key="3">
    <source>
        <dbReference type="Proteomes" id="UP000235672"/>
    </source>
</evidence>